<dbReference type="AlphaFoldDB" id="A0A173MGF5"/>
<reference evidence="3" key="1">
    <citation type="submission" date="2017-01" db="EMBL/GenBank/DDBJ databases">
        <authorList>
            <person name="Varghese N."/>
            <person name="Submissions S."/>
        </authorList>
    </citation>
    <scope>NUCLEOTIDE SEQUENCE [LARGE SCALE GENOMIC DNA]</scope>
    <source>
        <strain evidence="3">DSM 21054</strain>
    </source>
</reference>
<sequence length="273" mass="30433">MIRKLAVALFICLAFQNCNNSSESNNTDNTEPAAPSLWIDAHVVNSLPHDKSFFTEGFFMHNGLIYEGTGSPDDLPDTRSLIVTYDLKKSKPAVKAELDRKQFFGEGIVLVDNKIYQLTYKNQTGFIYNAATFKQLGSFTYTNKEGWGLTTDGASIIMSDGSDKLTWLDTTSLKPVKTLPVTENGVPLTYINELEWIKGYIYANVWTTNFIVKIDPATGKVVGKLDMNSLFTIEKNRNAQAAEMNGIAYDAANDKVYVTGKLWAGIYELSFPR</sequence>
<dbReference type="RefSeq" id="WP_076380766.1">
    <property type="nucleotide sequence ID" value="NZ_AP017422.1"/>
</dbReference>
<keyword evidence="3" id="KW-1185">Reference proteome</keyword>
<dbReference type="InterPro" id="IPR015943">
    <property type="entry name" value="WD40/YVTN_repeat-like_dom_sf"/>
</dbReference>
<evidence type="ECO:0000313" key="2">
    <source>
        <dbReference type="EMBL" id="SIT27222.1"/>
    </source>
</evidence>
<feature type="signal peptide" evidence="1">
    <location>
        <begin position="1"/>
        <end position="20"/>
    </location>
</feature>
<name>A0A173MGF5_9BACT</name>
<dbReference type="InterPro" id="IPR011044">
    <property type="entry name" value="Quino_amine_DH_bsu"/>
</dbReference>
<dbReference type="STRING" id="477680.SAMN05421788_107175"/>
<dbReference type="Proteomes" id="UP000186917">
    <property type="component" value="Unassembled WGS sequence"/>
</dbReference>
<dbReference type="OrthoDB" id="9783700at2"/>
<protein>
    <submittedName>
        <fullName evidence="2">Glutamine cyclotransferase</fullName>
    </submittedName>
</protein>
<organism evidence="2 3">
    <name type="scientific">Filimonas lacunae</name>
    <dbReference type="NCBI Taxonomy" id="477680"/>
    <lineage>
        <taxon>Bacteria</taxon>
        <taxon>Pseudomonadati</taxon>
        <taxon>Bacteroidota</taxon>
        <taxon>Chitinophagia</taxon>
        <taxon>Chitinophagales</taxon>
        <taxon>Chitinophagaceae</taxon>
        <taxon>Filimonas</taxon>
    </lineage>
</organism>
<proteinExistence type="predicted"/>
<dbReference type="PANTHER" id="PTHR31270:SF1">
    <property type="entry name" value="GLUTAMINYL-PEPTIDE CYCLOTRANSFERASE"/>
    <property type="match status" value="1"/>
</dbReference>
<dbReference type="Gene3D" id="2.130.10.10">
    <property type="entry name" value="YVTN repeat-like/Quinoprotein amine dehydrogenase"/>
    <property type="match status" value="1"/>
</dbReference>
<gene>
    <name evidence="2" type="ORF">SAMN05421788_107175</name>
</gene>
<keyword evidence="1" id="KW-0732">Signal</keyword>
<keyword evidence="2" id="KW-0808">Transferase</keyword>
<dbReference type="Pfam" id="PF05096">
    <property type="entry name" value="Glu_cyclase_2"/>
    <property type="match status" value="1"/>
</dbReference>
<dbReference type="KEGG" id="fln:FLA_2530"/>
<evidence type="ECO:0000313" key="3">
    <source>
        <dbReference type="Proteomes" id="UP000186917"/>
    </source>
</evidence>
<feature type="chain" id="PRO_5030022913" evidence="1">
    <location>
        <begin position="21"/>
        <end position="273"/>
    </location>
</feature>
<evidence type="ECO:0000256" key="1">
    <source>
        <dbReference type="SAM" id="SignalP"/>
    </source>
</evidence>
<dbReference type="PANTHER" id="PTHR31270">
    <property type="entry name" value="GLUTAMINYL-PEPTIDE CYCLOTRANSFERASE"/>
    <property type="match status" value="1"/>
</dbReference>
<accession>A0A173MGF5</accession>
<dbReference type="GO" id="GO:0016603">
    <property type="term" value="F:glutaminyl-peptide cyclotransferase activity"/>
    <property type="evidence" value="ECO:0007669"/>
    <property type="project" value="InterPro"/>
</dbReference>
<dbReference type="EMBL" id="FTOR01000007">
    <property type="protein sequence ID" value="SIT27222.1"/>
    <property type="molecule type" value="Genomic_DNA"/>
</dbReference>
<dbReference type="InterPro" id="IPR007788">
    <property type="entry name" value="QCT"/>
</dbReference>
<dbReference type="SUPFAM" id="SSF50969">
    <property type="entry name" value="YVTN repeat-like/Quinoprotein amine dehydrogenase"/>
    <property type="match status" value="1"/>
</dbReference>